<organism evidence="2 3">
    <name type="scientific">Amycolatopsis acidicola</name>
    <dbReference type="NCBI Taxonomy" id="2596893"/>
    <lineage>
        <taxon>Bacteria</taxon>
        <taxon>Bacillati</taxon>
        <taxon>Actinomycetota</taxon>
        <taxon>Actinomycetes</taxon>
        <taxon>Pseudonocardiales</taxon>
        <taxon>Pseudonocardiaceae</taxon>
        <taxon>Amycolatopsis</taxon>
    </lineage>
</organism>
<evidence type="ECO:0008006" key="4">
    <source>
        <dbReference type="Google" id="ProtNLM"/>
    </source>
</evidence>
<proteinExistence type="predicted"/>
<name>A0A5N0VJI1_9PSEU</name>
<evidence type="ECO:0000313" key="3">
    <source>
        <dbReference type="Proteomes" id="UP000319769"/>
    </source>
</evidence>
<dbReference type="EMBL" id="VMNW02000004">
    <property type="protein sequence ID" value="KAA9165828.1"/>
    <property type="molecule type" value="Genomic_DNA"/>
</dbReference>
<keyword evidence="1" id="KW-1133">Transmembrane helix</keyword>
<dbReference type="AlphaFoldDB" id="A0A5N0VJI1"/>
<keyword evidence="3" id="KW-1185">Reference proteome</keyword>
<sequence>MRVVRLARQPSLVAEDIRAALASLGKGTAVAGGIALAGVRPLPTGRVADAVVVLPRGVLIVLGVDLPDPAMKLEAPLTGAWKADGWPLVAQDKTVNPAAAKLAFADSITQRLRAKMPETMPVGTVLAVGPFVDEVDQPPADMAGHVRVVFPTAKSMLAASVSLASARKPCTVEHARALIKSLAPEAPELSEETLTGEGFGVAPPEEDPLSAVTIKMPPVRPAPPAPPKLPPIEVTTPMPRVTDAAPVPPPSRKPARTVRWLPMAAIGLLGILLVTAIVLATTGGDEPEASPPTPQYVNGIQLLERDSGSGTDCAAHAIGDVQASLQKTPCVTMRRGSFEATVDGKPAAVSVSVLSFPDSASAAAVKKVADEPGGGRMSDLATETGKWQRTPSFDGAAYFSTAGGTTVVLVLASWFDDASVSVDPGLVRAAQAGATARIP</sequence>
<protein>
    <recommendedName>
        <fullName evidence="4">NERD domain-containing protein</fullName>
    </recommendedName>
</protein>
<accession>A0A5N0VJI1</accession>
<evidence type="ECO:0000256" key="1">
    <source>
        <dbReference type="SAM" id="Phobius"/>
    </source>
</evidence>
<keyword evidence="1" id="KW-0472">Membrane</keyword>
<feature type="transmembrane region" description="Helical" evidence="1">
    <location>
        <begin position="260"/>
        <end position="280"/>
    </location>
</feature>
<keyword evidence="1" id="KW-0812">Transmembrane</keyword>
<comment type="caution">
    <text evidence="2">The sequence shown here is derived from an EMBL/GenBank/DDBJ whole genome shotgun (WGS) entry which is preliminary data.</text>
</comment>
<dbReference type="Proteomes" id="UP000319769">
    <property type="component" value="Unassembled WGS sequence"/>
</dbReference>
<gene>
    <name evidence="2" type="ORF">FPZ12_004935</name>
</gene>
<reference evidence="2" key="1">
    <citation type="submission" date="2019-09" db="EMBL/GenBank/DDBJ databases">
        <authorList>
            <person name="Teo W.F.A."/>
            <person name="Duangmal K."/>
        </authorList>
    </citation>
    <scope>NUCLEOTIDE SEQUENCE [LARGE SCALE GENOMIC DNA]</scope>
    <source>
        <strain evidence="2">K81G1</strain>
    </source>
</reference>
<evidence type="ECO:0000313" key="2">
    <source>
        <dbReference type="EMBL" id="KAA9165828.1"/>
    </source>
</evidence>
<dbReference type="OrthoDB" id="3663113at2"/>